<gene>
    <name evidence="3" type="ORF">J3D65DRAFT_415928</name>
</gene>
<dbReference type="GeneID" id="92028957"/>
<dbReference type="InterPro" id="IPR046349">
    <property type="entry name" value="C1-like_sf"/>
</dbReference>
<dbReference type="SUPFAM" id="SSF57889">
    <property type="entry name" value="Cysteine-rich domain"/>
    <property type="match status" value="1"/>
</dbReference>
<dbReference type="Proteomes" id="UP001360953">
    <property type="component" value="Unassembled WGS sequence"/>
</dbReference>
<proteinExistence type="predicted"/>
<feature type="region of interest" description="Disordered" evidence="2">
    <location>
        <begin position="1"/>
        <end position="41"/>
    </location>
</feature>
<keyword evidence="1" id="KW-0175">Coiled coil</keyword>
<evidence type="ECO:0000313" key="4">
    <source>
        <dbReference type="Proteomes" id="UP001360953"/>
    </source>
</evidence>
<protein>
    <submittedName>
        <fullName evidence="3">Uncharacterized protein</fullName>
    </submittedName>
</protein>
<evidence type="ECO:0000256" key="2">
    <source>
        <dbReference type="SAM" id="MobiDB-lite"/>
    </source>
</evidence>
<organism evidence="3 4">
    <name type="scientific">Phyllosticta citribraziliensis</name>
    <dbReference type="NCBI Taxonomy" id="989973"/>
    <lineage>
        <taxon>Eukaryota</taxon>
        <taxon>Fungi</taxon>
        <taxon>Dikarya</taxon>
        <taxon>Ascomycota</taxon>
        <taxon>Pezizomycotina</taxon>
        <taxon>Dothideomycetes</taxon>
        <taxon>Dothideomycetes incertae sedis</taxon>
        <taxon>Botryosphaeriales</taxon>
        <taxon>Phyllostictaceae</taxon>
        <taxon>Phyllosticta</taxon>
    </lineage>
</organism>
<feature type="coiled-coil region" evidence="1">
    <location>
        <begin position="101"/>
        <end position="170"/>
    </location>
</feature>
<evidence type="ECO:0000256" key="1">
    <source>
        <dbReference type="SAM" id="Coils"/>
    </source>
</evidence>
<reference evidence="3 4" key="1">
    <citation type="submission" date="2024-04" db="EMBL/GenBank/DDBJ databases">
        <title>Phyllosticta paracitricarpa is synonymous to the EU quarantine fungus P. citricarpa based on phylogenomic analyses.</title>
        <authorList>
            <consortium name="Lawrence Berkeley National Laboratory"/>
            <person name="Van ingen-buijs V.A."/>
            <person name="Van westerhoven A.C."/>
            <person name="Haridas S."/>
            <person name="Skiadas P."/>
            <person name="Martin F."/>
            <person name="Groenewald J.Z."/>
            <person name="Crous P.W."/>
            <person name="Seidl M.F."/>
        </authorList>
    </citation>
    <scope>NUCLEOTIDE SEQUENCE [LARGE SCALE GENOMIC DNA]</scope>
    <source>
        <strain evidence="3 4">CPC 17464</strain>
    </source>
</reference>
<evidence type="ECO:0000313" key="3">
    <source>
        <dbReference type="EMBL" id="KAK7536394.1"/>
    </source>
</evidence>
<accession>A0ABR1LMH9</accession>
<keyword evidence="4" id="KW-1185">Reference proteome</keyword>
<dbReference type="EMBL" id="JBBPEH010000007">
    <property type="protein sequence ID" value="KAK7536394.1"/>
    <property type="molecule type" value="Genomic_DNA"/>
</dbReference>
<name>A0ABR1LMH9_9PEZI</name>
<dbReference type="RefSeq" id="XP_066654810.1">
    <property type="nucleotide sequence ID" value="XM_066796051.1"/>
</dbReference>
<sequence>MASAFVAPYTLPGGGGDPPRRPNNNNNNRNGHRVEKPGTKQTCNRCGQAMHGHWRECTRRCRRCKTNEHVGLPCSVKYPAPTPKNTGAVNEQVVKLSTDLYQETRDLRKQLEESRNRESNMGQQAEKMQRDFSVLQQDHIFLRQQYNEMAQRYQQQIQELQRQLRERNQKDGHQKG</sequence>
<comment type="caution">
    <text evidence="3">The sequence shown here is derived from an EMBL/GenBank/DDBJ whole genome shotgun (WGS) entry which is preliminary data.</text>
</comment>